<name>G6XKC5_9PROT</name>
<dbReference type="EMBL" id="AGQV01000006">
    <property type="protein sequence ID" value="EHH67721.1"/>
    <property type="molecule type" value="Genomic_DNA"/>
</dbReference>
<dbReference type="Proteomes" id="UP000004949">
    <property type="component" value="Unassembled WGS sequence"/>
</dbReference>
<proteinExistence type="predicted"/>
<sequence>MMIEAIQGAEIAAGPEDVSVASGQPDEALIRACQELIGLERRRIQQEADPMALPAVSALWEKNFRRALDCACSLPALTIEGQRARAEALQLIGGGVADDIEASPTERLSSALARDAMRAPTVSVRNVRVDGALVQACDAFVSALDERNRMRIERDANPSDGRRWADRHASLETRIEMLMQEIVSRRACGPEGRTAQMRALLAAQGPLRSFDELIAHAPDGFGRLVHVVLRDLAAEQSAQEVPDRDAASKCGDGADAVLVRLCGEFVQVMRAKDELMETDPASPEAQAVSDRARELLDDLLVQRATTPEGHKAQMEALAALGRPQMDYDRLIAEAPDWFGQVAAAILRDQAQVMRGGPAQVPAAASVDVLGPYEAVQRMRRAQRLKDQRTDAEDDLAGPTVIAQKRRLALDAAAAESVELALHDMLPLLPSVSLADAAVQVCAALETLRAVDLEPVGGSAPLYRSENVTRVVRCLSSALPVLMKASERDLSEVVDAVTLQMPDQEHGLFGQLWQGVEMPA</sequence>
<keyword evidence="2" id="KW-1185">Reference proteome</keyword>
<gene>
    <name evidence="1" type="ORF">GMO_19410</name>
</gene>
<dbReference type="PATRIC" id="fig|1088869.3.peg.1935"/>
<evidence type="ECO:0000313" key="1">
    <source>
        <dbReference type="EMBL" id="EHH67721.1"/>
    </source>
</evidence>
<evidence type="ECO:0000313" key="2">
    <source>
        <dbReference type="Proteomes" id="UP000004949"/>
    </source>
</evidence>
<comment type="caution">
    <text evidence="1">The sequence shown here is derived from an EMBL/GenBank/DDBJ whole genome shotgun (WGS) entry which is preliminary data.</text>
</comment>
<organism evidence="1 2">
    <name type="scientific">Gluconobacter morbifer G707</name>
    <dbReference type="NCBI Taxonomy" id="1088869"/>
    <lineage>
        <taxon>Bacteria</taxon>
        <taxon>Pseudomonadati</taxon>
        <taxon>Pseudomonadota</taxon>
        <taxon>Alphaproteobacteria</taxon>
        <taxon>Acetobacterales</taxon>
        <taxon>Acetobacteraceae</taxon>
        <taxon>Gluconobacter</taxon>
    </lineage>
</organism>
<dbReference type="STRING" id="1088869.GMO_19410"/>
<dbReference type="AlphaFoldDB" id="G6XKC5"/>
<reference evidence="1 2" key="1">
    <citation type="submission" date="2011-10" db="EMBL/GenBank/DDBJ databases">
        <title>Genome sequence of Gluconobacter morbifer G707, isolated from Drosophila gut.</title>
        <authorList>
            <person name="Lee W.-J."/>
            <person name="Kim E.-K."/>
        </authorList>
    </citation>
    <scope>NUCLEOTIDE SEQUENCE [LARGE SCALE GENOMIC DNA]</scope>
    <source>
        <strain evidence="1 2">G707</strain>
    </source>
</reference>
<protein>
    <submittedName>
        <fullName evidence="1">Uncharacterized protein</fullName>
    </submittedName>
</protein>
<accession>G6XKC5</accession>